<comment type="caution">
    <text evidence="7">The sequence shown here is derived from an EMBL/GenBank/DDBJ whole genome shotgun (WGS) entry which is preliminary data.</text>
</comment>
<dbReference type="PROSITE" id="PS51704">
    <property type="entry name" value="GP_PDE"/>
    <property type="match status" value="1"/>
</dbReference>
<dbReference type="InterPro" id="IPR004331">
    <property type="entry name" value="SPX_dom"/>
</dbReference>
<feature type="repeat" description="ANK" evidence="4">
    <location>
        <begin position="383"/>
        <end position="409"/>
    </location>
</feature>
<evidence type="ECO:0000313" key="8">
    <source>
        <dbReference type="Proteomes" id="UP000324767"/>
    </source>
</evidence>
<dbReference type="PANTHER" id="PTHR22958:SF1">
    <property type="entry name" value="GLYCEROPHOSPHOCHOLINE PHOSPHODIESTERASE GPCPD1"/>
    <property type="match status" value="1"/>
</dbReference>
<keyword evidence="3 4" id="KW-0040">ANK repeat</keyword>
<dbReference type="PROSITE" id="PS50007">
    <property type="entry name" value="PIPLC_X_DOMAIN"/>
    <property type="match status" value="1"/>
</dbReference>
<feature type="domain" description="SPX" evidence="5">
    <location>
        <begin position="1"/>
        <end position="149"/>
    </location>
</feature>
<organism evidence="7 8">
    <name type="scientific">Lasallia pustulata</name>
    <dbReference type="NCBI Taxonomy" id="136370"/>
    <lineage>
        <taxon>Eukaryota</taxon>
        <taxon>Fungi</taxon>
        <taxon>Dikarya</taxon>
        <taxon>Ascomycota</taxon>
        <taxon>Pezizomycotina</taxon>
        <taxon>Lecanoromycetes</taxon>
        <taxon>OSLEUM clade</taxon>
        <taxon>Umbilicariomycetidae</taxon>
        <taxon>Umbilicariales</taxon>
        <taxon>Umbilicariaceae</taxon>
        <taxon>Lasallia</taxon>
    </lineage>
</organism>
<dbReference type="InterPro" id="IPR017946">
    <property type="entry name" value="PLC-like_Pdiesterase_TIM-brl"/>
</dbReference>
<evidence type="ECO:0000256" key="1">
    <source>
        <dbReference type="ARBA" id="ARBA00022737"/>
    </source>
</evidence>
<dbReference type="PANTHER" id="PTHR22958">
    <property type="entry name" value="GLYCEROPHOSPHORYL DIESTER PHOSPHODIESTERASE"/>
    <property type="match status" value="1"/>
</dbReference>
<dbReference type="OrthoDB" id="197419at2759"/>
<dbReference type="Proteomes" id="UP000324767">
    <property type="component" value="Unassembled WGS sequence"/>
</dbReference>
<dbReference type="EMBL" id="VXIT01000012">
    <property type="protein sequence ID" value="KAA6408773.1"/>
    <property type="molecule type" value="Genomic_DNA"/>
</dbReference>
<evidence type="ECO:0000256" key="3">
    <source>
        <dbReference type="ARBA" id="ARBA00023043"/>
    </source>
</evidence>
<dbReference type="SMART" id="SM00248">
    <property type="entry name" value="ANK"/>
    <property type="match status" value="6"/>
</dbReference>
<dbReference type="Pfam" id="PF00023">
    <property type="entry name" value="Ank"/>
    <property type="match status" value="1"/>
</dbReference>
<dbReference type="SUPFAM" id="SSF48403">
    <property type="entry name" value="Ankyrin repeat"/>
    <property type="match status" value="1"/>
</dbReference>
<dbReference type="Pfam" id="PF25329">
    <property type="entry name" value="C2_GDE1"/>
    <property type="match status" value="1"/>
</dbReference>
<dbReference type="CDD" id="cd14447">
    <property type="entry name" value="SPX"/>
    <property type="match status" value="1"/>
</dbReference>
<evidence type="ECO:0000313" key="7">
    <source>
        <dbReference type="EMBL" id="KAA6408773.1"/>
    </source>
</evidence>
<dbReference type="SUPFAM" id="SSF51695">
    <property type="entry name" value="PLC-like phosphodiesterases"/>
    <property type="match status" value="1"/>
</dbReference>
<dbReference type="GO" id="GO:0046475">
    <property type="term" value="P:glycerophospholipid catabolic process"/>
    <property type="evidence" value="ECO:0007669"/>
    <property type="project" value="TreeGrafter"/>
</dbReference>
<proteinExistence type="predicted"/>
<reference evidence="7 8" key="1">
    <citation type="submission" date="2019-09" db="EMBL/GenBank/DDBJ databases">
        <title>The hologenome of the rock-dwelling lichen Lasallia pustulata.</title>
        <authorList>
            <person name="Greshake Tzovaras B."/>
            <person name="Segers F."/>
            <person name="Bicker A."/>
            <person name="Dal Grande F."/>
            <person name="Otte J."/>
            <person name="Hankeln T."/>
            <person name="Schmitt I."/>
            <person name="Ebersberger I."/>
        </authorList>
    </citation>
    <scope>NUCLEOTIDE SEQUENCE [LARGE SCALE GENOMIC DNA]</scope>
    <source>
        <strain evidence="7">A1-1</strain>
    </source>
</reference>
<evidence type="ECO:0000259" key="5">
    <source>
        <dbReference type="PROSITE" id="PS51382"/>
    </source>
</evidence>
<feature type="repeat" description="ANK" evidence="4">
    <location>
        <begin position="496"/>
        <end position="528"/>
    </location>
</feature>
<name>A0A5M8PI95_9LECA</name>
<dbReference type="InterPro" id="IPR030395">
    <property type="entry name" value="GP_PDE_dom"/>
</dbReference>
<dbReference type="Pfam" id="PF03009">
    <property type="entry name" value="GDPD"/>
    <property type="match status" value="1"/>
</dbReference>
<accession>A0A5M8PI95</accession>
<dbReference type="PROSITE" id="PS50088">
    <property type="entry name" value="ANK_REPEAT"/>
    <property type="match status" value="2"/>
</dbReference>
<keyword evidence="1" id="KW-0677">Repeat</keyword>
<dbReference type="PROSITE" id="PS51382">
    <property type="entry name" value="SPX"/>
    <property type="match status" value="1"/>
</dbReference>
<dbReference type="GO" id="GO:0047389">
    <property type="term" value="F:glycerophosphocholine phosphodiesterase activity"/>
    <property type="evidence" value="ECO:0007669"/>
    <property type="project" value="TreeGrafter"/>
</dbReference>
<dbReference type="Gene3D" id="3.20.20.190">
    <property type="entry name" value="Phosphatidylinositol (PI) phosphodiesterase"/>
    <property type="match status" value="1"/>
</dbReference>
<dbReference type="InterPro" id="IPR036770">
    <property type="entry name" value="Ankyrin_rpt-contain_sf"/>
</dbReference>
<dbReference type="PROSITE" id="PS50297">
    <property type="entry name" value="ANK_REP_REGION"/>
    <property type="match status" value="2"/>
</dbReference>
<dbReference type="AlphaFoldDB" id="A0A5M8PI95"/>
<dbReference type="InterPro" id="IPR057506">
    <property type="entry name" value="C2_GPCPD1"/>
</dbReference>
<dbReference type="InterPro" id="IPR002110">
    <property type="entry name" value="Ankyrin_rpt"/>
</dbReference>
<evidence type="ECO:0000256" key="2">
    <source>
        <dbReference type="ARBA" id="ARBA00022801"/>
    </source>
</evidence>
<dbReference type="Pfam" id="PF12796">
    <property type="entry name" value="Ank_2"/>
    <property type="match status" value="1"/>
</dbReference>
<dbReference type="Gene3D" id="1.25.40.20">
    <property type="entry name" value="Ankyrin repeat-containing domain"/>
    <property type="match status" value="2"/>
</dbReference>
<gene>
    <name evidence="7" type="ORF">FRX48_07116</name>
</gene>
<protein>
    <submittedName>
        <fullName evidence="7">Uncharacterized protein</fullName>
    </submittedName>
</protein>
<dbReference type="InterPro" id="IPR051578">
    <property type="entry name" value="GDPD"/>
</dbReference>
<sequence>MRFGQRVHGMQIPQWAPFYFNYNVFKRIVKTALTRDSEAEAKAQSIEVLNALIHEIASVDSFYNDAFARIYDQEKRLPHQNEALHATIDALLSHVDERELSEFFRAAAEVREDILSLQWYGKVNHDGLHRILAKLQGAWANDNQIQESVGANLYRLDFEARGQCSQSLKRVESFMSDLSLAIARTRMSTQERHVSLHLHAHLHECLPIKSLETLYRTIRGDDVTALTSLLSQPSLAKKADRMRAISALSLCCISYGSPLCLTLLLEKLAQVDDSIQLDRSIIHRFVIKIGRDRKSSIRKASAASLSENQYSVSLLKNMFQRMQPRQQHGIWEKDSLGRLPIHYAAAYGLPKTCLFLLSCMQTRHWDKDQSLDSTDDVLMRDLLGYTPLHLAVVGKHTEATKILLAAHSNRFGSETITDDEPLKILSGELLAIALSSESHEIIEGLLDAGVDVTYRNDRGETLPYIASRAGHERWVSRLLDIHSCRTEHINTPELAYGRTPLLIASAQGNLAIVEVLTRAGADHTARNYFGWSALELAAYRGHMAVMKFLGRVLLETTTLAGGLFSKDLGVSSLPCAGSFRKAKSLIARNALQGNYQNTRHETQIVLNLGSLDTRRSSPAVDLGSYTEFDGAFPGYQTSFSLELSVIGAEGPRYIIHLPVLDDTTNMPCVFSAKDPSDVKVSIQVFRESTPVGCGIALLDHLRNGLGSHRESLVRDFTIPILERESFRFIGTVTITVIVVTPFRHSTVVQPAATDVWKNPACTQLVGHRGLGENFAKSERLQLGENSIQSFLTALDLGASCLELDVQMTKDHVPVIYHDYLTSETGTDSPMHTLSFEQFMYLSKSQSHRNDRASCADREASVDLDSQERRRRRAFSLSTDACDERRAQDFIDRMRPTFEWGYKGYKGNTRGCYIHESFVTLEEALLKVPERFPINIEIKYSVLWEAAKWEMDIWTIELNTFLDGILEKIYRFARSRVIIISSFAPEICIALRFKQHDYPVLFLNEAGLIPTSDVRASSMQDAVHFARSWALDGIVEASDPLVFCPRLIGLTKSHDLICASWGLLNNDPKSAKIQAEAGLDALIADDVHKISKALAEDLVK</sequence>
<evidence type="ECO:0000256" key="4">
    <source>
        <dbReference type="PROSITE-ProRule" id="PRU00023"/>
    </source>
</evidence>
<evidence type="ECO:0000259" key="6">
    <source>
        <dbReference type="PROSITE" id="PS51704"/>
    </source>
</evidence>
<feature type="domain" description="GP-PDE" evidence="6">
    <location>
        <begin position="762"/>
        <end position="1093"/>
    </location>
</feature>
<keyword evidence="2" id="KW-0378">Hydrolase</keyword>